<dbReference type="AlphaFoldDB" id="A0A161VVQ5"/>
<gene>
    <name evidence="2" type="ORF">CT0861_08625</name>
</gene>
<feature type="region of interest" description="Disordered" evidence="1">
    <location>
        <begin position="529"/>
        <end position="554"/>
    </location>
</feature>
<evidence type="ECO:0000313" key="3">
    <source>
        <dbReference type="Proteomes" id="UP000076552"/>
    </source>
</evidence>
<evidence type="ECO:0000313" key="2">
    <source>
        <dbReference type="EMBL" id="KZL77475.1"/>
    </source>
</evidence>
<protein>
    <submittedName>
        <fullName evidence="2">C6 zinc finger protein</fullName>
    </submittedName>
</protein>
<dbReference type="EMBL" id="LFIV01000007">
    <property type="protein sequence ID" value="KZL77475.1"/>
    <property type="molecule type" value="Genomic_DNA"/>
</dbReference>
<keyword evidence="3" id="KW-1185">Reference proteome</keyword>
<sequence>MAGTSNAESDVEPWFQETRLILPNKNIFLGPPERAASIAILQAADTPEDEALVRTYHPAFAYTHDIDVYIKREKTGRRIWVITCTTTCCNWTHAGGLEIHHIPDRQFFYQLPHLNRSQWIYKNLSHDVEPRKLLSAEDLKIIRAMFPLACGVRVWIGGLTQIVYNTPEDLHKSISSGVALSVGCADPGWDVLDVQPSTSAKQVGGQVAKDPTFKALACVGLRLRLPDQTAAITTVTHAFVRLPFETPGIVNKARDIFSVFWSIKDRLLRFRVPKLESFPASGYVCAKDVPSSNNPIGKHVYMAAGNQLIGEIGETFDSPSHTERFPSGYQHDLSLIKATRGHTLPEVLAPSGYPVVDGWASIEEALEGKPVFVSAHLAEPRNRSDLHGHVLTKTERQECSKAIQFAIAEGVSYHFGTEKDTSTALLWRTVPSPHEAQQAIGMEDKYVVPFVEAPRSAVGFSGSVLCEGTPTDATAKAIVMQNFELNWPKTPLGPNKEIQSVRLIKGGFQLPTFITKHCTIDVSVAEQHTQAAPSTFNGRETRTGAQRRSFTGHR</sequence>
<name>A0A161VVQ5_9PEZI</name>
<dbReference type="Proteomes" id="UP000076552">
    <property type="component" value="Unassembled WGS sequence"/>
</dbReference>
<comment type="caution">
    <text evidence="2">The sequence shown here is derived from an EMBL/GenBank/DDBJ whole genome shotgun (WGS) entry which is preliminary data.</text>
</comment>
<evidence type="ECO:0000256" key="1">
    <source>
        <dbReference type="SAM" id="MobiDB-lite"/>
    </source>
</evidence>
<reference evidence="2 3" key="1">
    <citation type="submission" date="2015-06" db="EMBL/GenBank/DDBJ databases">
        <title>Survival trade-offs in plant roots during colonization by closely related pathogenic and mutualistic fungi.</title>
        <authorList>
            <person name="Hacquard S."/>
            <person name="Kracher B."/>
            <person name="Hiruma K."/>
            <person name="Weinman A."/>
            <person name="Muench P."/>
            <person name="Garrido Oter R."/>
            <person name="Ver Loren van Themaat E."/>
            <person name="Dallerey J.-F."/>
            <person name="Damm U."/>
            <person name="Henrissat B."/>
            <person name="Lespinet O."/>
            <person name="Thon M."/>
            <person name="Kemen E."/>
            <person name="McHardy A.C."/>
            <person name="Schulze-Lefert P."/>
            <person name="O'Connell R.J."/>
        </authorList>
    </citation>
    <scope>NUCLEOTIDE SEQUENCE [LARGE SCALE GENOMIC DNA]</scope>
    <source>
        <strain evidence="2 3">0861</strain>
    </source>
</reference>
<proteinExistence type="predicted"/>
<organism evidence="2 3">
    <name type="scientific">Colletotrichum tofieldiae</name>
    <dbReference type="NCBI Taxonomy" id="708197"/>
    <lineage>
        <taxon>Eukaryota</taxon>
        <taxon>Fungi</taxon>
        <taxon>Dikarya</taxon>
        <taxon>Ascomycota</taxon>
        <taxon>Pezizomycotina</taxon>
        <taxon>Sordariomycetes</taxon>
        <taxon>Hypocreomycetidae</taxon>
        <taxon>Glomerellales</taxon>
        <taxon>Glomerellaceae</taxon>
        <taxon>Colletotrichum</taxon>
        <taxon>Colletotrichum spaethianum species complex</taxon>
    </lineage>
</organism>
<dbReference type="STRING" id="708197.A0A161VVQ5"/>
<accession>A0A161VVQ5</accession>
<dbReference type="OrthoDB" id="5242427at2759"/>